<evidence type="ECO:0000313" key="2">
    <source>
        <dbReference type="EMBL" id="GAG42066.1"/>
    </source>
</evidence>
<dbReference type="PANTHER" id="PTHR32063:SF24">
    <property type="entry name" value="CATION EFFLUX SYSTEM (ACRB_ACRD_ACRF FAMILY)"/>
    <property type="match status" value="1"/>
</dbReference>
<keyword evidence="1" id="KW-0812">Transmembrane</keyword>
<evidence type="ECO:0008006" key="3">
    <source>
        <dbReference type="Google" id="ProtNLM"/>
    </source>
</evidence>
<name>X0Z067_9ZZZZ</name>
<dbReference type="GO" id="GO:0005886">
    <property type="term" value="C:plasma membrane"/>
    <property type="evidence" value="ECO:0007669"/>
    <property type="project" value="TreeGrafter"/>
</dbReference>
<sequence>DEYDITVRLPESQRTDIEDMFRLRVPNSTGQAVPISTVGEFVYRPGFGEIRRVNQRRVVTLTADAEGRPSPMVLGDVQKRLSAMELPVGYQIEFAGEKEQQDEATVFLRKAFVIALLLIVGILVTQFNTLTVPLII</sequence>
<dbReference type="EMBL" id="BARS01057536">
    <property type="protein sequence ID" value="GAG42066.1"/>
    <property type="molecule type" value="Genomic_DNA"/>
</dbReference>
<dbReference type="AlphaFoldDB" id="X0Z067"/>
<dbReference type="Gene3D" id="3.30.2090.10">
    <property type="entry name" value="Multidrug efflux transporter AcrB TolC docking domain, DN and DC subdomains"/>
    <property type="match status" value="1"/>
</dbReference>
<accession>X0Z067</accession>
<keyword evidence="1" id="KW-1133">Transmembrane helix</keyword>
<organism evidence="2">
    <name type="scientific">marine sediment metagenome</name>
    <dbReference type="NCBI Taxonomy" id="412755"/>
    <lineage>
        <taxon>unclassified sequences</taxon>
        <taxon>metagenomes</taxon>
        <taxon>ecological metagenomes</taxon>
    </lineage>
</organism>
<protein>
    <recommendedName>
        <fullName evidence="3">Acriflavin resistance protein</fullName>
    </recommendedName>
</protein>
<dbReference type="SUPFAM" id="SSF82866">
    <property type="entry name" value="Multidrug efflux transporter AcrB transmembrane domain"/>
    <property type="match status" value="1"/>
</dbReference>
<feature type="non-terminal residue" evidence="2">
    <location>
        <position position="1"/>
    </location>
</feature>
<dbReference type="PANTHER" id="PTHR32063">
    <property type="match status" value="1"/>
</dbReference>
<dbReference type="GO" id="GO:0042910">
    <property type="term" value="F:xenobiotic transmembrane transporter activity"/>
    <property type="evidence" value="ECO:0007669"/>
    <property type="project" value="TreeGrafter"/>
</dbReference>
<feature type="non-terminal residue" evidence="2">
    <location>
        <position position="136"/>
    </location>
</feature>
<reference evidence="2" key="1">
    <citation type="journal article" date="2014" name="Front. Microbiol.">
        <title>High frequency of phylogenetically diverse reductive dehalogenase-homologous genes in deep subseafloor sedimentary metagenomes.</title>
        <authorList>
            <person name="Kawai M."/>
            <person name="Futagami T."/>
            <person name="Toyoda A."/>
            <person name="Takaki Y."/>
            <person name="Nishi S."/>
            <person name="Hori S."/>
            <person name="Arai W."/>
            <person name="Tsubouchi T."/>
            <person name="Morono Y."/>
            <person name="Uchiyama I."/>
            <person name="Ito T."/>
            <person name="Fujiyama A."/>
            <person name="Inagaki F."/>
            <person name="Takami H."/>
        </authorList>
    </citation>
    <scope>NUCLEOTIDE SEQUENCE</scope>
    <source>
        <strain evidence="2">Expedition CK06-06</strain>
    </source>
</reference>
<dbReference type="InterPro" id="IPR001036">
    <property type="entry name" value="Acrflvin-R"/>
</dbReference>
<dbReference type="Gene3D" id="1.20.1640.10">
    <property type="entry name" value="Multidrug efflux transporter AcrB transmembrane domain"/>
    <property type="match status" value="1"/>
</dbReference>
<proteinExistence type="predicted"/>
<dbReference type="Pfam" id="PF00873">
    <property type="entry name" value="ACR_tran"/>
    <property type="match status" value="1"/>
</dbReference>
<dbReference type="InterPro" id="IPR027463">
    <property type="entry name" value="AcrB_DN_DC_subdom"/>
</dbReference>
<feature type="transmembrane region" description="Helical" evidence="1">
    <location>
        <begin position="111"/>
        <end position="135"/>
    </location>
</feature>
<evidence type="ECO:0000256" key="1">
    <source>
        <dbReference type="SAM" id="Phobius"/>
    </source>
</evidence>
<dbReference type="SUPFAM" id="SSF82714">
    <property type="entry name" value="Multidrug efflux transporter AcrB TolC docking domain, DN and DC subdomains"/>
    <property type="match status" value="1"/>
</dbReference>
<keyword evidence="1" id="KW-0472">Membrane</keyword>
<gene>
    <name evidence="2" type="ORF">S01H1_84324</name>
</gene>
<comment type="caution">
    <text evidence="2">The sequence shown here is derived from an EMBL/GenBank/DDBJ whole genome shotgun (WGS) entry which is preliminary data.</text>
</comment>
<dbReference type="Gene3D" id="3.30.70.1440">
    <property type="entry name" value="Multidrug efflux transporter AcrB pore domain"/>
    <property type="match status" value="1"/>
</dbReference>